<organism evidence="2 3">
    <name type="scientific">Marinactinospora rubrisoli</name>
    <dbReference type="NCBI Taxonomy" id="2715399"/>
    <lineage>
        <taxon>Bacteria</taxon>
        <taxon>Bacillati</taxon>
        <taxon>Actinomycetota</taxon>
        <taxon>Actinomycetes</taxon>
        <taxon>Streptosporangiales</taxon>
        <taxon>Nocardiopsidaceae</taxon>
        <taxon>Marinactinospora</taxon>
    </lineage>
</organism>
<feature type="compositionally biased region" description="Polar residues" evidence="1">
    <location>
        <begin position="174"/>
        <end position="183"/>
    </location>
</feature>
<sequence>MIDAWKNLVHRGATGGGAPQPRRGDGAQKKEAGAGQRRATLTVPIIAPELRVHRIHVPAPTVPRVSGEDVARAGRSVAEHLPPPQQCAYYAGLGLLAAFEVIEWPVAAAIGVGTAIARRTGIVKAAPPEAAQGREEPAPQGREEPAAQSREKPAAQSREKPAAQSREKPAAQSRPKQTAQSRQKAAGKTAAKPKKETATQATKPS</sequence>
<reference evidence="3" key="1">
    <citation type="journal article" date="2019" name="Int. J. Syst. Evol. Microbiol.">
        <title>The Global Catalogue of Microorganisms (GCM) 10K type strain sequencing project: providing services to taxonomists for standard genome sequencing and annotation.</title>
        <authorList>
            <consortium name="The Broad Institute Genomics Platform"/>
            <consortium name="The Broad Institute Genome Sequencing Center for Infectious Disease"/>
            <person name="Wu L."/>
            <person name="Ma J."/>
        </authorList>
    </citation>
    <scope>NUCLEOTIDE SEQUENCE [LARGE SCALE GENOMIC DNA]</scope>
    <source>
        <strain evidence="3">CGMCC 4.7382</strain>
    </source>
</reference>
<feature type="compositionally biased region" description="Basic and acidic residues" evidence="1">
    <location>
        <begin position="22"/>
        <end position="32"/>
    </location>
</feature>
<feature type="region of interest" description="Disordered" evidence="1">
    <location>
        <begin position="127"/>
        <end position="205"/>
    </location>
</feature>
<accession>A0ABW2KIC7</accession>
<evidence type="ECO:0000313" key="2">
    <source>
        <dbReference type="EMBL" id="MFC7328877.1"/>
    </source>
</evidence>
<name>A0ABW2KIC7_9ACTN</name>
<evidence type="ECO:0000256" key="1">
    <source>
        <dbReference type="SAM" id="MobiDB-lite"/>
    </source>
</evidence>
<dbReference type="Proteomes" id="UP001596540">
    <property type="component" value="Unassembled WGS sequence"/>
</dbReference>
<gene>
    <name evidence="2" type="ORF">ACFQRF_14100</name>
</gene>
<comment type="caution">
    <text evidence="2">The sequence shown here is derived from an EMBL/GenBank/DDBJ whole genome shotgun (WGS) entry which is preliminary data.</text>
</comment>
<protein>
    <submittedName>
        <fullName evidence="2">Uncharacterized protein</fullName>
    </submittedName>
</protein>
<evidence type="ECO:0000313" key="3">
    <source>
        <dbReference type="Proteomes" id="UP001596540"/>
    </source>
</evidence>
<dbReference type="EMBL" id="JBHTBH010000006">
    <property type="protein sequence ID" value="MFC7328877.1"/>
    <property type="molecule type" value="Genomic_DNA"/>
</dbReference>
<proteinExistence type="predicted"/>
<feature type="compositionally biased region" description="Basic and acidic residues" evidence="1">
    <location>
        <begin position="132"/>
        <end position="169"/>
    </location>
</feature>
<keyword evidence="3" id="KW-1185">Reference proteome</keyword>
<dbReference type="RefSeq" id="WP_379871531.1">
    <property type="nucleotide sequence ID" value="NZ_JBHTBH010000006.1"/>
</dbReference>
<feature type="region of interest" description="Disordered" evidence="1">
    <location>
        <begin position="10"/>
        <end position="37"/>
    </location>
</feature>